<name>A0A7I9XLN5_9MYCO</name>
<keyword evidence="1" id="KW-0812">Transmembrane</keyword>
<proteinExistence type="predicted"/>
<feature type="transmembrane region" description="Helical" evidence="1">
    <location>
        <begin position="50"/>
        <end position="70"/>
    </location>
</feature>
<dbReference type="InterPro" id="IPR049934">
    <property type="entry name" value="GjpA-like"/>
</dbReference>
<dbReference type="RefSeq" id="WP_133055747.1">
    <property type="nucleotide sequence ID" value="NZ_BLKV01000001.1"/>
</dbReference>
<organism evidence="2 3">
    <name type="scientific">Mycolicibacter senuensis</name>
    <dbReference type="NCBI Taxonomy" id="386913"/>
    <lineage>
        <taxon>Bacteria</taxon>
        <taxon>Bacillati</taxon>
        <taxon>Actinomycetota</taxon>
        <taxon>Actinomycetes</taxon>
        <taxon>Mycobacteriales</taxon>
        <taxon>Mycobacteriaceae</taxon>
        <taxon>Mycolicibacter</taxon>
    </lineage>
</organism>
<dbReference type="AlphaFoldDB" id="A0A7I9XLN5"/>
<keyword evidence="3" id="KW-1185">Reference proteome</keyword>
<keyword evidence="1" id="KW-1133">Transmembrane helix</keyword>
<dbReference type="Proteomes" id="UP000465263">
    <property type="component" value="Unassembled WGS sequence"/>
</dbReference>
<protein>
    <submittedName>
        <fullName evidence="2">Uncharacterized protein</fullName>
    </submittedName>
</protein>
<dbReference type="OrthoDB" id="4370634at2"/>
<keyword evidence="1" id="KW-0472">Membrane</keyword>
<sequence length="435" mass="44960">MARQHRTNGTGRLRSVNALTPQCADSPLLMDAAGNGGTTGAARRRILRPYATAGVAIVGTGLIAVTPVAAPLSGMHRVIDVELAAGGELLDAALSPWTQIFNTASENSTTLFNAFSLSGNVAWEQLIANLNGYAQLVLDDPSNITQVTDALREDWKAVDSAITLMNANPDTVDAIIRQTMDGSTLSGHTLMFGQIPGYLPADQADMIQPIINFLGSPWGGVIMGSLGPGISPWVALLNSMINGDSFGQIMASPLNGFLNGATLDLSALTPMINGLGLFPEGMEMTHLDIAFGGLLSPGGNVAADPLSLVDADGTVTGDQVAAIGGSIFNSVGITFTGVPVVNTLQLDSDPIGPLGAWLGLNQVIASQLGWGTGWWDGKNSRPEVPSLPPGSDTDFPTIPDGFPSDYYPPDDAGVGAAEATDFASMLQDLFTGVGG</sequence>
<evidence type="ECO:0000256" key="1">
    <source>
        <dbReference type="SAM" id="Phobius"/>
    </source>
</evidence>
<comment type="caution">
    <text evidence="2">The sequence shown here is derived from an EMBL/GenBank/DDBJ whole genome shotgun (WGS) entry which is preliminary data.</text>
</comment>
<reference evidence="2 3" key="1">
    <citation type="journal article" date="2019" name="Emerg. Microbes Infect.">
        <title>Comprehensive subspecies identification of 175 nontuberculous mycobacteria species based on 7547 genomic profiles.</title>
        <authorList>
            <person name="Matsumoto Y."/>
            <person name="Kinjo T."/>
            <person name="Motooka D."/>
            <person name="Nabeya D."/>
            <person name="Jung N."/>
            <person name="Uechi K."/>
            <person name="Horii T."/>
            <person name="Iida T."/>
            <person name="Fujita J."/>
            <person name="Nakamura S."/>
        </authorList>
    </citation>
    <scope>NUCLEOTIDE SEQUENCE [LARGE SCALE GENOMIC DNA]</scope>
    <source>
        <strain evidence="2 3">JCM 16017</strain>
    </source>
</reference>
<dbReference type="EMBL" id="BLKV01000001">
    <property type="protein sequence ID" value="GFG70307.1"/>
    <property type="molecule type" value="Genomic_DNA"/>
</dbReference>
<dbReference type="NCBIfam" id="NF033942">
    <property type="entry name" value="GjpA"/>
    <property type="match status" value="1"/>
</dbReference>
<accession>A0A7I9XLN5</accession>
<evidence type="ECO:0000313" key="2">
    <source>
        <dbReference type="EMBL" id="GFG70307.1"/>
    </source>
</evidence>
<gene>
    <name evidence="2" type="ORF">MSEN_20270</name>
</gene>
<evidence type="ECO:0000313" key="3">
    <source>
        <dbReference type="Proteomes" id="UP000465263"/>
    </source>
</evidence>